<organism evidence="3 4">
    <name type="scientific">Nakamurella flava</name>
    <dbReference type="NCBI Taxonomy" id="2576308"/>
    <lineage>
        <taxon>Bacteria</taxon>
        <taxon>Bacillati</taxon>
        <taxon>Actinomycetota</taxon>
        <taxon>Actinomycetes</taxon>
        <taxon>Nakamurellales</taxon>
        <taxon>Nakamurellaceae</taxon>
        <taxon>Nakamurella</taxon>
    </lineage>
</organism>
<feature type="region of interest" description="Disordered" evidence="1">
    <location>
        <begin position="1"/>
        <end position="41"/>
    </location>
</feature>
<accession>A0A4U6QKL8</accession>
<proteinExistence type="predicted"/>
<dbReference type="RefSeq" id="WP_137448132.1">
    <property type="nucleotide sequence ID" value="NZ_SZZH01000001.1"/>
</dbReference>
<gene>
    <name evidence="3" type="ORF">FDO65_03965</name>
</gene>
<dbReference type="Pfam" id="PF09350">
    <property type="entry name" value="DJC28_CD"/>
    <property type="match status" value="1"/>
</dbReference>
<comment type="caution">
    <text evidence="3">The sequence shown here is derived from an EMBL/GenBank/DDBJ whole genome shotgun (WGS) entry which is preliminary data.</text>
</comment>
<dbReference type="EMBL" id="SZZH01000001">
    <property type="protein sequence ID" value="TKV60829.1"/>
    <property type="molecule type" value="Genomic_DNA"/>
</dbReference>
<evidence type="ECO:0000313" key="3">
    <source>
        <dbReference type="EMBL" id="TKV60829.1"/>
    </source>
</evidence>
<sequence>MHGGDPAPEASGPVARPRRPGRAEQQIRDAIARGEFDDLPGAGKPLPAELLSRDEHWWIRQFAEREQTPGSAFLPAALQIRKEVQTLAERVAVMTTEASVRRTVLDLNARIRAEILLPTSSIVLGVGEQDEQDVVDGWHRAVAARRAATVREAADRAAAVPAPRRGWRRWLWGPGQG</sequence>
<evidence type="ECO:0000313" key="4">
    <source>
        <dbReference type="Proteomes" id="UP000306985"/>
    </source>
</evidence>
<feature type="domain" description="DnaJ homologue subfamily C member 28 conserved" evidence="2">
    <location>
        <begin position="23"/>
        <end position="91"/>
    </location>
</feature>
<dbReference type="Proteomes" id="UP000306985">
    <property type="component" value="Unassembled WGS sequence"/>
</dbReference>
<dbReference type="OrthoDB" id="3395286at2"/>
<dbReference type="InterPro" id="IPR018961">
    <property type="entry name" value="DnaJ_homolog_subfam-C_membr-28"/>
</dbReference>
<name>A0A4U6QKL8_9ACTN</name>
<dbReference type="AlphaFoldDB" id="A0A4U6QKL8"/>
<evidence type="ECO:0000256" key="1">
    <source>
        <dbReference type="SAM" id="MobiDB-lite"/>
    </source>
</evidence>
<reference evidence="3 4" key="1">
    <citation type="submission" date="2019-05" db="EMBL/GenBank/DDBJ databases">
        <title>Nakamurella sp. N5BH11, whole genome shotgun sequence.</title>
        <authorList>
            <person name="Tuo L."/>
        </authorList>
    </citation>
    <scope>NUCLEOTIDE SEQUENCE [LARGE SCALE GENOMIC DNA]</scope>
    <source>
        <strain evidence="3 4">N5BH11</strain>
    </source>
</reference>
<evidence type="ECO:0000259" key="2">
    <source>
        <dbReference type="Pfam" id="PF09350"/>
    </source>
</evidence>
<protein>
    <submittedName>
        <fullName evidence="3">DUF1992 domain-containing protein</fullName>
    </submittedName>
</protein>
<keyword evidence="4" id="KW-1185">Reference proteome</keyword>
<feature type="compositionally biased region" description="Basic and acidic residues" evidence="1">
    <location>
        <begin position="21"/>
        <end position="36"/>
    </location>
</feature>